<feature type="transmembrane region" description="Helical" evidence="1">
    <location>
        <begin position="38"/>
        <end position="56"/>
    </location>
</feature>
<evidence type="ECO:0000313" key="3">
    <source>
        <dbReference type="EMBL" id="MBN4067451.1"/>
    </source>
</evidence>
<sequence length="250" mass="28922">MVVIPWLFVHFNIISTAALEIPIALVIPLILVVLVNRLSFRIGICIVVLCAAFSLYKPLFMTRLLEGLDYRMRDISFNIRGPIKPTGQVVIVDIDNKSLQELGQWPWPRTDIAKMIHNILADGASVIGFDIVFPNPDRLSLGNWGRRLDGLGIKMELPGKTAEESKKLIHEENWQFYVPPETVKNLVFNDWEKRFIKKNSDFDVSDEKAEERERLLIEKHLQEQRIDWDEQQRLAKEQADYLGKEYAILP</sequence>
<name>A0ABS3ART3_9BACT</name>
<accession>A0ABS3ART3</accession>
<gene>
    <name evidence="3" type="ORF">JYU14_05145</name>
</gene>
<dbReference type="Pfam" id="PF05226">
    <property type="entry name" value="CHASE2"/>
    <property type="match status" value="1"/>
</dbReference>
<reference evidence="3 4" key="1">
    <citation type="submission" date="2021-02" db="EMBL/GenBank/DDBJ databases">
        <title>Activity-based single-cell genomes from oceanic crustal fluid captures similar information to metagenomic and metatranscriptomic surveys with orders of magnitude less sampling.</title>
        <authorList>
            <person name="D'Angelo T.S."/>
            <person name="Orcutt B.N."/>
        </authorList>
    </citation>
    <scope>NUCLEOTIDE SEQUENCE [LARGE SCALE GENOMIC DNA]</scope>
    <source>
        <strain evidence="3">AH-315-G07</strain>
    </source>
</reference>
<feature type="transmembrane region" description="Helical" evidence="1">
    <location>
        <begin position="7"/>
        <end position="32"/>
    </location>
</feature>
<dbReference type="EMBL" id="JAFITR010000149">
    <property type="protein sequence ID" value="MBN4067451.1"/>
    <property type="molecule type" value="Genomic_DNA"/>
</dbReference>
<dbReference type="Proteomes" id="UP000722121">
    <property type="component" value="Unassembled WGS sequence"/>
</dbReference>
<keyword evidence="4" id="KW-1185">Reference proteome</keyword>
<evidence type="ECO:0000256" key="1">
    <source>
        <dbReference type="SAM" id="Phobius"/>
    </source>
</evidence>
<feature type="domain" description="CHASE2" evidence="2">
    <location>
        <begin position="59"/>
        <end position="145"/>
    </location>
</feature>
<keyword evidence="1" id="KW-0812">Transmembrane</keyword>
<keyword evidence="1" id="KW-0472">Membrane</keyword>
<keyword evidence="1" id="KW-1133">Transmembrane helix</keyword>
<proteinExistence type="predicted"/>
<protein>
    <submittedName>
        <fullName evidence="3">CHASE2 domain-containing protein</fullName>
    </submittedName>
</protein>
<evidence type="ECO:0000259" key="2">
    <source>
        <dbReference type="Pfam" id="PF05226"/>
    </source>
</evidence>
<feature type="non-terminal residue" evidence="3">
    <location>
        <position position="250"/>
    </location>
</feature>
<comment type="caution">
    <text evidence="3">The sequence shown here is derived from an EMBL/GenBank/DDBJ whole genome shotgun (WGS) entry which is preliminary data.</text>
</comment>
<dbReference type="InterPro" id="IPR007890">
    <property type="entry name" value="CHASE2"/>
</dbReference>
<evidence type="ECO:0000313" key="4">
    <source>
        <dbReference type="Proteomes" id="UP000722121"/>
    </source>
</evidence>
<organism evidence="3 4">
    <name type="scientific">Simkania negevensis</name>
    <dbReference type="NCBI Taxonomy" id="83561"/>
    <lineage>
        <taxon>Bacteria</taxon>
        <taxon>Pseudomonadati</taxon>
        <taxon>Chlamydiota</taxon>
        <taxon>Chlamydiia</taxon>
        <taxon>Parachlamydiales</taxon>
        <taxon>Simkaniaceae</taxon>
        <taxon>Simkania</taxon>
    </lineage>
</organism>